<protein>
    <submittedName>
        <fullName evidence="2">Uncharacterized protein</fullName>
    </submittedName>
</protein>
<evidence type="ECO:0000256" key="1">
    <source>
        <dbReference type="SAM" id="MobiDB-lite"/>
    </source>
</evidence>
<name>A0A7S3BV58_9EUKA</name>
<gene>
    <name evidence="2" type="ORF">HERI1096_LOCUS36136</name>
</gene>
<accession>A0A7S3BV58</accession>
<feature type="compositionally biased region" description="Acidic residues" evidence="1">
    <location>
        <begin position="174"/>
        <end position="192"/>
    </location>
</feature>
<dbReference type="EMBL" id="HBHX01065272">
    <property type="protein sequence ID" value="CAE0146034.1"/>
    <property type="molecule type" value="Transcribed_RNA"/>
</dbReference>
<feature type="region of interest" description="Disordered" evidence="1">
    <location>
        <begin position="324"/>
        <end position="414"/>
    </location>
</feature>
<feature type="region of interest" description="Disordered" evidence="1">
    <location>
        <begin position="154"/>
        <end position="287"/>
    </location>
</feature>
<dbReference type="AlphaFoldDB" id="A0A7S3BV58"/>
<feature type="compositionally biased region" description="Low complexity" evidence="1">
    <location>
        <begin position="257"/>
        <end position="280"/>
    </location>
</feature>
<reference evidence="2" key="1">
    <citation type="submission" date="2021-01" db="EMBL/GenBank/DDBJ databases">
        <authorList>
            <person name="Corre E."/>
            <person name="Pelletier E."/>
            <person name="Niang G."/>
            <person name="Scheremetjew M."/>
            <person name="Finn R."/>
            <person name="Kale V."/>
            <person name="Holt S."/>
            <person name="Cochrane G."/>
            <person name="Meng A."/>
            <person name="Brown T."/>
            <person name="Cohen L."/>
        </authorList>
    </citation>
    <scope>NUCLEOTIDE SEQUENCE</scope>
    <source>
        <strain evidence="2">CCMP281</strain>
    </source>
</reference>
<proteinExistence type="predicted"/>
<feature type="compositionally biased region" description="Basic and acidic residues" evidence="1">
    <location>
        <begin position="193"/>
        <end position="206"/>
    </location>
</feature>
<organism evidence="2">
    <name type="scientific">Haptolina ericina</name>
    <dbReference type="NCBI Taxonomy" id="156174"/>
    <lineage>
        <taxon>Eukaryota</taxon>
        <taxon>Haptista</taxon>
        <taxon>Haptophyta</taxon>
        <taxon>Prymnesiophyceae</taxon>
        <taxon>Prymnesiales</taxon>
        <taxon>Prymnesiaceae</taxon>
        <taxon>Haptolina</taxon>
    </lineage>
</organism>
<sequence length="414" mass="44707">MPTHESSEQPETCGCLPFISRTFFAHKSKKLVEHDLVTCHRGKNLPAIPEELPDCDEFFEDCESCIKGTPAQESIIEADLACRADESGGVDGAHLAKTEEGEPSGSPSELVRDVYGQASVSTTEPNAHSTVGSSELRDRWAAHSLADKCTFGALERPPANLKPEEKSTLKQTSDDMDDLDHPDDSDDLDSDDAEHSPDAAMEERALEATQEPALASTPATPPAVSHANDPKLAGRRTSFARSSQRRGRTKTNGNSVPETRAPMTAAPATSAETPTAAAAEAKGDAERKWKMTEWRVQLLRETYRGLTAAGLKADLIARVISASSDTLRLPEAPQTDTDADNVNPDAIEDGPLNRSIQTPILDEDGQQTPVRQSPRGRSSHPKSSSYEAPSDRPPPRKLANRSLSCRYASAPRQP</sequence>
<evidence type="ECO:0000313" key="2">
    <source>
        <dbReference type="EMBL" id="CAE0146034.1"/>
    </source>
</evidence>